<dbReference type="AlphaFoldDB" id="A0A1G8NRD7"/>
<name>A0A1G8NRD7_ANEMI</name>
<dbReference type="OrthoDB" id="2684052at2"/>
<gene>
    <name evidence="1" type="ORF">SAMN04487909_10879</name>
</gene>
<accession>A0A1G8NRD7</accession>
<organism evidence="1 2">
    <name type="scientific">Aneurinibacillus migulanus</name>
    <name type="common">Bacillus migulanus</name>
    <dbReference type="NCBI Taxonomy" id="47500"/>
    <lineage>
        <taxon>Bacteria</taxon>
        <taxon>Bacillati</taxon>
        <taxon>Bacillota</taxon>
        <taxon>Bacilli</taxon>
        <taxon>Bacillales</taxon>
        <taxon>Paenibacillaceae</taxon>
        <taxon>Aneurinibacillus group</taxon>
        <taxon>Aneurinibacillus</taxon>
    </lineage>
</organism>
<dbReference type="EMBL" id="FNED01000008">
    <property type="protein sequence ID" value="SDI82717.1"/>
    <property type="molecule type" value="Genomic_DNA"/>
</dbReference>
<dbReference type="Proteomes" id="UP000182836">
    <property type="component" value="Unassembled WGS sequence"/>
</dbReference>
<evidence type="ECO:0000313" key="1">
    <source>
        <dbReference type="EMBL" id="SDI82717.1"/>
    </source>
</evidence>
<dbReference type="GeneID" id="43759302"/>
<evidence type="ECO:0000313" key="2">
    <source>
        <dbReference type="Proteomes" id="UP000182836"/>
    </source>
</evidence>
<protein>
    <submittedName>
        <fullName evidence="1">Uncharacterized protein</fullName>
    </submittedName>
</protein>
<proteinExistence type="predicted"/>
<sequence>MQQITLIIDAEKLREVVLHLVEEVVREPTHSQKKKHVNKTEFHFALQKKLLDLAPIFC</sequence>
<reference evidence="1 2" key="1">
    <citation type="submission" date="2016-10" db="EMBL/GenBank/DDBJ databases">
        <authorList>
            <person name="de Groot N.N."/>
        </authorList>
    </citation>
    <scope>NUCLEOTIDE SEQUENCE [LARGE SCALE GENOMIC DNA]</scope>
    <source>
        <strain evidence="1 2">DSM 2895</strain>
    </source>
</reference>
<dbReference type="RefSeq" id="WP_158502497.1">
    <property type="nucleotide sequence ID" value="NZ_BJOA01000061.1"/>
</dbReference>